<organism evidence="2 3">
    <name type="scientific">Nonomuraea muscovyensis</name>
    <dbReference type="NCBI Taxonomy" id="1124761"/>
    <lineage>
        <taxon>Bacteria</taxon>
        <taxon>Bacillati</taxon>
        <taxon>Actinomycetota</taxon>
        <taxon>Actinomycetes</taxon>
        <taxon>Streptosporangiales</taxon>
        <taxon>Streptosporangiaceae</taxon>
        <taxon>Nonomuraea</taxon>
    </lineage>
</organism>
<evidence type="ECO:0000313" key="3">
    <source>
        <dbReference type="Proteomes" id="UP000583800"/>
    </source>
</evidence>
<comment type="caution">
    <text evidence="2">The sequence shown here is derived from an EMBL/GenBank/DDBJ whole genome shotgun (WGS) entry which is preliminary data.</text>
</comment>
<proteinExistence type="predicted"/>
<protein>
    <submittedName>
        <fullName evidence="2">Uncharacterized protein</fullName>
    </submittedName>
</protein>
<evidence type="ECO:0000256" key="1">
    <source>
        <dbReference type="SAM" id="MobiDB-lite"/>
    </source>
</evidence>
<dbReference type="Proteomes" id="UP000583800">
    <property type="component" value="Unassembled WGS sequence"/>
</dbReference>
<dbReference type="EMBL" id="JACHJB010000002">
    <property type="protein sequence ID" value="MBB6348976.1"/>
    <property type="molecule type" value="Genomic_DNA"/>
</dbReference>
<name>A0A7X0C7D0_9ACTN</name>
<sequence length="30" mass="3278">MTARVRHGYEPDAPPRADVETPPAFVGARL</sequence>
<reference evidence="2 3" key="1">
    <citation type="submission" date="2020-08" db="EMBL/GenBank/DDBJ databases">
        <title>Sequencing the genomes of 1000 actinobacteria strains.</title>
        <authorList>
            <person name="Klenk H.-P."/>
        </authorList>
    </citation>
    <scope>NUCLEOTIDE SEQUENCE [LARGE SCALE GENOMIC DNA]</scope>
    <source>
        <strain evidence="2 3">DSM 45913</strain>
    </source>
</reference>
<dbReference type="AlphaFoldDB" id="A0A7X0C7D0"/>
<keyword evidence="3" id="KW-1185">Reference proteome</keyword>
<accession>A0A7X0C7D0</accession>
<feature type="region of interest" description="Disordered" evidence="1">
    <location>
        <begin position="1"/>
        <end position="30"/>
    </location>
</feature>
<evidence type="ECO:0000313" key="2">
    <source>
        <dbReference type="EMBL" id="MBB6348976.1"/>
    </source>
</evidence>
<feature type="compositionally biased region" description="Basic and acidic residues" evidence="1">
    <location>
        <begin position="7"/>
        <end position="19"/>
    </location>
</feature>
<gene>
    <name evidence="2" type="ORF">FHU36_005521</name>
</gene>